<evidence type="ECO:0000313" key="8">
    <source>
        <dbReference type="EMBL" id="MTV30900.1"/>
    </source>
</evidence>
<gene>
    <name evidence="8" type="ORF">GJ654_07825</name>
</gene>
<evidence type="ECO:0000259" key="7">
    <source>
        <dbReference type="PROSITE" id="PS51160"/>
    </source>
</evidence>
<dbReference type="PROSITE" id="PS00150">
    <property type="entry name" value="ACYLPHOSPHATASE_1"/>
    <property type="match status" value="1"/>
</dbReference>
<dbReference type="GO" id="GO:0003998">
    <property type="term" value="F:acylphosphatase activity"/>
    <property type="evidence" value="ECO:0007669"/>
    <property type="project" value="UniProtKB-EC"/>
</dbReference>
<dbReference type="PROSITE" id="PS00151">
    <property type="entry name" value="ACYLPHOSPHATASE_2"/>
    <property type="match status" value="1"/>
</dbReference>
<evidence type="ECO:0000256" key="3">
    <source>
        <dbReference type="ARBA" id="ARBA00047645"/>
    </source>
</evidence>
<name>A0A6N8DJZ9_RHOAC</name>
<dbReference type="SUPFAM" id="SSF54975">
    <property type="entry name" value="Acylphosphatase/BLUF domain-like"/>
    <property type="match status" value="1"/>
</dbReference>
<keyword evidence="4 5" id="KW-0378">Hydrolase</keyword>
<sequence length="95" mass="10102">MAKTLHVIVEGRVQGVGFREFVRRAAARLHVTGWVRNSAGGAVEAMINGDAENVAALLREMRAGPPLSAVMDLRTEAADAAEAEAFVAFRVLRGA</sequence>
<dbReference type="Gene3D" id="3.30.70.100">
    <property type="match status" value="1"/>
</dbReference>
<evidence type="ECO:0000256" key="1">
    <source>
        <dbReference type="ARBA" id="ARBA00005614"/>
    </source>
</evidence>
<dbReference type="InterPro" id="IPR017968">
    <property type="entry name" value="Acylphosphatase_CS"/>
</dbReference>
<comment type="similarity">
    <text evidence="1 6">Belongs to the acylphosphatase family.</text>
</comment>
<dbReference type="InterPro" id="IPR001792">
    <property type="entry name" value="Acylphosphatase-like_dom"/>
</dbReference>
<dbReference type="Pfam" id="PF00708">
    <property type="entry name" value="Acylphosphatase"/>
    <property type="match status" value="1"/>
</dbReference>
<accession>A0A6N8DJZ9</accession>
<dbReference type="PANTHER" id="PTHR47268">
    <property type="entry name" value="ACYLPHOSPHATASE"/>
    <property type="match status" value="1"/>
</dbReference>
<evidence type="ECO:0000313" key="9">
    <source>
        <dbReference type="Proteomes" id="UP000439113"/>
    </source>
</evidence>
<protein>
    <recommendedName>
        <fullName evidence="2 4">Acylphosphatase</fullName>
        <ecNumber evidence="2 4">3.6.1.7</ecNumber>
    </recommendedName>
</protein>
<dbReference type="InterPro" id="IPR020456">
    <property type="entry name" value="Acylphosphatase"/>
</dbReference>
<dbReference type="EMBL" id="WNKS01000005">
    <property type="protein sequence ID" value="MTV30900.1"/>
    <property type="molecule type" value="Genomic_DNA"/>
</dbReference>
<proteinExistence type="inferred from homology"/>
<evidence type="ECO:0000256" key="2">
    <source>
        <dbReference type="ARBA" id="ARBA00012150"/>
    </source>
</evidence>
<evidence type="ECO:0000256" key="4">
    <source>
        <dbReference type="PROSITE-ProRule" id="PRU00520"/>
    </source>
</evidence>
<dbReference type="Proteomes" id="UP000439113">
    <property type="component" value="Unassembled WGS sequence"/>
</dbReference>
<organism evidence="8 9">
    <name type="scientific">Rhodoblastus acidophilus</name>
    <name type="common">Rhodopseudomonas acidophila</name>
    <dbReference type="NCBI Taxonomy" id="1074"/>
    <lineage>
        <taxon>Bacteria</taxon>
        <taxon>Pseudomonadati</taxon>
        <taxon>Pseudomonadota</taxon>
        <taxon>Alphaproteobacteria</taxon>
        <taxon>Hyphomicrobiales</taxon>
        <taxon>Rhodoblastaceae</taxon>
        <taxon>Rhodoblastus</taxon>
    </lineage>
</organism>
<evidence type="ECO:0000256" key="6">
    <source>
        <dbReference type="RuleBase" id="RU004168"/>
    </source>
</evidence>
<comment type="caution">
    <text evidence="8">The sequence shown here is derived from an EMBL/GenBank/DDBJ whole genome shotgun (WGS) entry which is preliminary data.</text>
</comment>
<dbReference type="RefSeq" id="WP_264586146.1">
    <property type="nucleotide sequence ID" value="NZ_JAOQNR010000004.1"/>
</dbReference>
<dbReference type="PRINTS" id="PR00112">
    <property type="entry name" value="ACYLPHPHTASE"/>
</dbReference>
<dbReference type="EC" id="3.6.1.7" evidence="2 4"/>
<feature type="active site" evidence="4">
    <location>
        <position position="37"/>
    </location>
</feature>
<dbReference type="PANTHER" id="PTHR47268:SF4">
    <property type="entry name" value="ACYLPHOSPHATASE"/>
    <property type="match status" value="1"/>
</dbReference>
<dbReference type="AlphaFoldDB" id="A0A6N8DJZ9"/>
<dbReference type="InterPro" id="IPR036046">
    <property type="entry name" value="Acylphosphatase-like_dom_sf"/>
</dbReference>
<evidence type="ECO:0000256" key="5">
    <source>
        <dbReference type="RuleBase" id="RU000553"/>
    </source>
</evidence>
<feature type="domain" description="Acylphosphatase-like" evidence="7">
    <location>
        <begin position="4"/>
        <end position="93"/>
    </location>
</feature>
<dbReference type="PROSITE" id="PS51160">
    <property type="entry name" value="ACYLPHOSPHATASE_3"/>
    <property type="match status" value="1"/>
</dbReference>
<feature type="active site" evidence="4">
    <location>
        <position position="19"/>
    </location>
</feature>
<reference evidence="8 9" key="1">
    <citation type="submission" date="2019-11" db="EMBL/GenBank/DDBJ databases">
        <title>Whole-genome sequence of a Rhodoblastus acidophilus DSM 142.</title>
        <authorList>
            <person name="Kyndt J.A."/>
            <person name="Meyer T.E."/>
        </authorList>
    </citation>
    <scope>NUCLEOTIDE SEQUENCE [LARGE SCALE GENOMIC DNA]</scope>
    <source>
        <strain evidence="8 9">DSM 142</strain>
    </source>
</reference>
<comment type="catalytic activity">
    <reaction evidence="3 4 5">
        <text>an acyl phosphate + H2O = a carboxylate + phosphate + H(+)</text>
        <dbReference type="Rhea" id="RHEA:14965"/>
        <dbReference type="ChEBI" id="CHEBI:15377"/>
        <dbReference type="ChEBI" id="CHEBI:15378"/>
        <dbReference type="ChEBI" id="CHEBI:29067"/>
        <dbReference type="ChEBI" id="CHEBI:43474"/>
        <dbReference type="ChEBI" id="CHEBI:59918"/>
        <dbReference type="EC" id="3.6.1.7"/>
    </reaction>
</comment>